<feature type="signal peptide" evidence="8">
    <location>
        <begin position="1"/>
        <end position="34"/>
    </location>
</feature>
<reference evidence="10 11" key="1">
    <citation type="submission" date="2023-03" db="EMBL/GenBank/DDBJ databases">
        <title>Draft assemblies of triclosan tolerant bacteria isolated from returned activated sludge.</title>
        <authorList>
            <person name="Van Hamelsveld S."/>
        </authorList>
    </citation>
    <scope>NUCLEOTIDE SEQUENCE [LARGE SCALE GENOMIC DNA]</scope>
    <source>
        <strain evidence="10 11">GW210010_S58</strain>
    </source>
</reference>
<evidence type="ECO:0000313" key="10">
    <source>
        <dbReference type="EMBL" id="MDF3839562.1"/>
    </source>
</evidence>
<feature type="chain" id="PRO_5045879841" description="peptidylprolyl isomerase" evidence="8">
    <location>
        <begin position="35"/>
        <end position="294"/>
    </location>
</feature>
<dbReference type="InterPro" id="IPR027304">
    <property type="entry name" value="Trigger_fact/SurA_dom_sf"/>
</dbReference>
<evidence type="ECO:0000256" key="6">
    <source>
        <dbReference type="ARBA" id="ARBA00023235"/>
    </source>
</evidence>
<name>A0ABT6B542_9BURK</name>
<dbReference type="SUPFAM" id="SSF54534">
    <property type="entry name" value="FKBP-like"/>
    <property type="match status" value="1"/>
</dbReference>
<dbReference type="Gene3D" id="3.10.50.40">
    <property type="match status" value="1"/>
</dbReference>
<keyword evidence="6 7" id="KW-0413">Isomerase</keyword>
<sequence length="294" mass="31409">MATRNRDTQMNTNALALVAVSFAFALGQATPVSAQDATSKAAVSLPKDTLAIVNGVPIPQSRLSDAMRAARQPDTPELRRLFKQELIAREVLRQGAEKQNYGAKPAVVEAVNASKAATETELYLRDNVHPEPITDAQVQARYSEIVGSMGEEEYKLRILSVADDATAAKVLERLKSGTAFDALVREYSIAASKEDGGEMPWVSFKTPATEGKTQGVPLAVAQAAAQLPAGGVTPAPLVVDNVRVIVKLEAKRAAHVPTFDQMKGAIRQQLQILALKNASAGFIGAQVQRATIQQ</sequence>
<dbReference type="InterPro" id="IPR050245">
    <property type="entry name" value="PrsA_foldase"/>
</dbReference>
<organism evidence="10 11">
    <name type="scientific">Cupriavidus basilensis</name>
    <dbReference type="NCBI Taxonomy" id="68895"/>
    <lineage>
        <taxon>Bacteria</taxon>
        <taxon>Pseudomonadati</taxon>
        <taxon>Pseudomonadota</taxon>
        <taxon>Betaproteobacteria</taxon>
        <taxon>Burkholderiales</taxon>
        <taxon>Burkholderiaceae</taxon>
        <taxon>Cupriavidus</taxon>
    </lineage>
</organism>
<keyword evidence="5 7" id="KW-0697">Rotamase</keyword>
<keyword evidence="11" id="KW-1185">Reference proteome</keyword>
<dbReference type="InterPro" id="IPR000297">
    <property type="entry name" value="PPIase_PpiC"/>
</dbReference>
<dbReference type="Proteomes" id="UP001216674">
    <property type="component" value="Unassembled WGS sequence"/>
</dbReference>
<dbReference type="GO" id="GO:0016853">
    <property type="term" value="F:isomerase activity"/>
    <property type="evidence" value="ECO:0007669"/>
    <property type="project" value="UniProtKB-KW"/>
</dbReference>
<feature type="domain" description="PpiC" evidence="9">
    <location>
        <begin position="151"/>
        <end position="250"/>
    </location>
</feature>
<comment type="catalytic activity">
    <reaction evidence="1">
        <text>[protein]-peptidylproline (omega=180) = [protein]-peptidylproline (omega=0)</text>
        <dbReference type="Rhea" id="RHEA:16237"/>
        <dbReference type="Rhea" id="RHEA-COMP:10747"/>
        <dbReference type="Rhea" id="RHEA-COMP:10748"/>
        <dbReference type="ChEBI" id="CHEBI:83833"/>
        <dbReference type="ChEBI" id="CHEBI:83834"/>
        <dbReference type="EC" id="5.2.1.8"/>
    </reaction>
</comment>
<dbReference type="InterPro" id="IPR046357">
    <property type="entry name" value="PPIase_dom_sf"/>
</dbReference>
<dbReference type="SUPFAM" id="SSF109998">
    <property type="entry name" value="Triger factor/SurA peptide-binding domain-like"/>
    <property type="match status" value="1"/>
</dbReference>
<evidence type="ECO:0000256" key="5">
    <source>
        <dbReference type="ARBA" id="ARBA00023110"/>
    </source>
</evidence>
<dbReference type="PANTHER" id="PTHR47245:SF1">
    <property type="entry name" value="FOLDASE PROTEIN PRSA"/>
    <property type="match status" value="1"/>
</dbReference>
<evidence type="ECO:0000256" key="1">
    <source>
        <dbReference type="ARBA" id="ARBA00000971"/>
    </source>
</evidence>
<evidence type="ECO:0000256" key="7">
    <source>
        <dbReference type="PROSITE-ProRule" id="PRU00278"/>
    </source>
</evidence>
<dbReference type="RefSeq" id="WP_276269230.1">
    <property type="nucleotide sequence ID" value="NZ_JARJLM010000688.1"/>
</dbReference>
<proteinExistence type="inferred from homology"/>
<dbReference type="PROSITE" id="PS50198">
    <property type="entry name" value="PPIC_PPIASE_2"/>
    <property type="match status" value="1"/>
</dbReference>
<dbReference type="PANTHER" id="PTHR47245">
    <property type="entry name" value="PEPTIDYLPROLYL ISOMERASE"/>
    <property type="match status" value="1"/>
</dbReference>
<comment type="similarity">
    <text evidence="2">Belongs to the PpiC/parvulin rotamase family.</text>
</comment>
<dbReference type="EMBL" id="JARJLM010000688">
    <property type="protein sequence ID" value="MDF3839562.1"/>
    <property type="molecule type" value="Genomic_DNA"/>
</dbReference>
<dbReference type="EC" id="5.2.1.8" evidence="3"/>
<accession>A0ABT6B542</accession>
<comment type="caution">
    <text evidence="10">The sequence shown here is derived from an EMBL/GenBank/DDBJ whole genome shotgun (WGS) entry which is preliminary data.</text>
</comment>
<evidence type="ECO:0000256" key="3">
    <source>
        <dbReference type="ARBA" id="ARBA00013194"/>
    </source>
</evidence>
<keyword evidence="4 8" id="KW-0732">Signal</keyword>
<evidence type="ECO:0000313" key="11">
    <source>
        <dbReference type="Proteomes" id="UP001216674"/>
    </source>
</evidence>
<dbReference type="Pfam" id="PF13145">
    <property type="entry name" value="Rotamase_2"/>
    <property type="match status" value="1"/>
</dbReference>
<evidence type="ECO:0000256" key="2">
    <source>
        <dbReference type="ARBA" id="ARBA00007656"/>
    </source>
</evidence>
<protein>
    <recommendedName>
        <fullName evidence="3">peptidylprolyl isomerase</fullName>
        <ecNumber evidence="3">5.2.1.8</ecNumber>
    </recommendedName>
</protein>
<evidence type="ECO:0000259" key="9">
    <source>
        <dbReference type="PROSITE" id="PS50198"/>
    </source>
</evidence>
<evidence type="ECO:0000256" key="4">
    <source>
        <dbReference type="ARBA" id="ARBA00022729"/>
    </source>
</evidence>
<gene>
    <name evidence="10" type="ORF">P3W85_42490</name>
</gene>
<evidence type="ECO:0000256" key="8">
    <source>
        <dbReference type="SAM" id="SignalP"/>
    </source>
</evidence>